<keyword evidence="4 6" id="KW-1133">Transmembrane helix</keyword>
<evidence type="ECO:0000256" key="3">
    <source>
        <dbReference type="ARBA" id="ARBA00022692"/>
    </source>
</evidence>
<evidence type="ECO:0000259" key="7">
    <source>
        <dbReference type="Pfam" id="PF13396"/>
    </source>
</evidence>
<dbReference type="Proteomes" id="UP000269097">
    <property type="component" value="Chromosome"/>
</dbReference>
<keyword evidence="9" id="KW-1185">Reference proteome</keyword>
<name>A0A3G3JSV9_9BACL</name>
<dbReference type="AlphaFoldDB" id="A0A3G3JSV9"/>
<evidence type="ECO:0000256" key="4">
    <source>
        <dbReference type="ARBA" id="ARBA00022989"/>
    </source>
</evidence>
<accession>A0A3G3JSV9</accession>
<feature type="domain" description="Cardiolipin synthase N-terminal" evidence="7">
    <location>
        <begin position="19"/>
        <end position="61"/>
    </location>
</feature>
<evidence type="ECO:0000313" key="8">
    <source>
        <dbReference type="EMBL" id="AYQ71282.1"/>
    </source>
</evidence>
<dbReference type="RefSeq" id="WP_123039346.1">
    <property type="nucleotide sequence ID" value="NZ_CP033433.1"/>
</dbReference>
<dbReference type="KEGG" id="coh:EAV92_00865"/>
<evidence type="ECO:0000256" key="1">
    <source>
        <dbReference type="ARBA" id="ARBA00004651"/>
    </source>
</evidence>
<sequence>MDEALLMKALLPLAAVELILAITALISLAKAESVLGGKKWVWVLVILFIQTIGPILYFTIGKKGND</sequence>
<evidence type="ECO:0000256" key="2">
    <source>
        <dbReference type="ARBA" id="ARBA00022475"/>
    </source>
</evidence>
<proteinExistence type="predicted"/>
<dbReference type="GO" id="GO:0005886">
    <property type="term" value="C:plasma membrane"/>
    <property type="evidence" value="ECO:0007669"/>
    <property type="project" value="UniProtKB-SubCell"/>
</dbReference>
<keyword evidence="3 6" id="KW-0812">Transmembrane</keyword>
<keyword evidence="5 6" id="KW-0472">Membrane</keyword>
<reference evidence="8 9" key="1">
    <citation type="submission" date="2018-10" db="EMBL/GenBank/DDBJ databases">
        <title>Genome Sequence of Cohnella sp.</title>
        <authorList>
            <person name="Srinivasan S."/>
            <person name="Kim M.K."/>
        </authorList>
    </citation>
    <scope>NUCLEOTIDE SEQUENCE [LARGE SCALE GENOMIC DNA]</scope>
    <source>
        <strain evidence="8 9">18JY8-7</strain>
    </source>
</reference>
<feature type="transmembrane region" description="Helical" evidence="6">
    <location>
        <begin position="40"/>
        <end position="60"/>
    </location>
</feature>
<evidence type="ECO:0000313" key="9">
    <source>
        <dbReference type="Proteomes" id="UP000269097"/>
    </source>
</evidence>
<dbReference type="InterPro" id="IPR027379">
    <property type="entry name" value="CLS_N"/>
</dbReference>
<feature type="transmembrane region" description="Helical" evidence="6">
    <location>
        <begin position="6"/>
        <end position="28"/>
    </location>
</feature>
<gene>
    <name evidence="8" type="ORF">EAV92_00865</name>
</gene>
<evidence type="ECO:0000256" key="6">
    <source>
        <dbReference type="SAM" id="Phobius"/>
    </source>
</evidence>
<organism evidence="8 9">
    <name type="scientific">Cohnella candidum</name>
    <dbReference type="NCBI Taxonomy" id="2674991"/>
    <lineage>
        <taxon>Bacteria</taxon>
        <taxon>Bacillati</taxon>
        <taxon>Bacillota</taxon>
        <taxon>Bacilli</taxon>
        <taxon>Bacillales</taxon>
        <taxon>Paenibacillaceae</taxon>
        <taxon>Cohnella</taxon>
    </lineage>
</organism>
<keyword evidence="2" id="KW-1003">Cell membrane</keyword>
<protein>
    <submittedName>
        <fullName evidence="8">PLDc_N domain-containing protein</fullName>
    </submittedName>
</protein>
<comment type="subcellular location">
    <subcellularLocation>
        <location evidence="1">Cell membrane</location>
        <topology evidence="1">Multi-pass membrane protein</topology>
    </subcellularLocation>
</comment>
<dbReference type="Pfam" id="PF13396">
    <property type="entry name" value="PLDc_N"/>
    <property type="match status" value="1"/>
</dbReference>
<dbReference type="EMBL" id="CP033433">
    <property type="protein sequence ID" value="AYQ71282.1"/>
    <property type="molecule type" value="Genomic_DNA"/>
</dbReference>
<evidence type="ECO:0000256" key="5">
    <source>
        <dbReference type="ARBA" id="ARBA00023136"/>
    </source>
</evidence>